<evidence type="ECO:0000313" key="2">
    <source>
        <dbReference type="Proteomes" id="UP000017836"/>
    </source>
</evidence>
<proteinExistence type="predicted"/>
<dbReference type="AlphaFoldDB" id="U5CZL1"/>
<accession>U5CZL1</accession>
<dbReference type="Proteomes" id="UP000017836">
    <property type="component" value="Unassembled WGS sequence"/>
</dbReference>
<dbReference type="eggNOG" id="KOG4197">
    <property type="taxonomic scope" value="Eukaryota"/>
</dbReference>
<name>U5CZL1_AMBTC</name>
<evidence type="ECO:0000313" key="1">
    <source>
        <dbReference type="EMBL" id="ERN15435.1"/>
    </source>
</evidence>
<evidence type="ECO:0008006" key="3">
    <source>
        <dbReference type="Google" id="ProtNLM"/>
    </source>
</evidence>
<dbReference type="EMBL" id="KI392503">
    <property type="protein sequence ID" value="ERN15435.1"/>
    <property type="molecule type" value="Genomic_DNA"/>
</dbReference>
<dbReference type="InterPro" id="IPR011990">
    <property type="entry name" value="TPR-like_helical_dom_sf"/>
</dbReference>
<dbReference type="Gramene" id="ERN15435">
    <property type="protein sequence ID" value="ERN15435"/>
    <property type="gene ID" value="AMTR_s00036p00218590"/>
</dbReference>
<gene>
    <name evidence="1" type="ORF">AMTR_s00036p00218590</name>
</gene>
<sequence length="90" mass="9904">MVCTGIRTDELSLSTIVDACTGLEDLCEGKRIHGYLVKLGFDDDPFSSDARVDKFAKTGDLEASEQVFERLSQPDIISWNALIAAWMCSS</sequence>
<dbReference type="InterPro" id="IPR046960">
    <property type="entry name" value="PPR_At4g14850-like_plant"/>
</dbReference>
<protein>
    <recommendedName>
        <fullName evidence="3">Pentatricopeptide repeat-containing protein</fullName>
    </recommendedName>
</protein>
<dbReference type="Gene3D" id="1.25.40.10">
    <property type="entry name" value="Tetratricopeptide repeat domain"/>
    <property type="match status" value="1"/>
</dbReference>
<organism evidence="1 2">
    <name type="scientific">Amborella trichopoda</name>
    <dbReference type="NCBI Taxonomy" id="13333"/>
    <lineage>
        <taxon>Eukaryota</taxon>
        <taxon>Viridiplantae</taxon>
        <taxon>Streptophyta</taxon>
        <taxon>Embryophyta</taxon>
        <taxon>Tracheophyta</taxon>
        <taxon>Spermatophyta</taxon>
        <taxon>Magnoliopsida</taxon>
        <taxon>Amborellales</taxon>
        <taxon>Amborellaceae</taxon>
        <taxon>Amborella</taxon>
    </lineage>
</organism>
<dbReference type="PANTHER" id="PTHR47926">
    <property type="entry name" value="PENTATRICOPEPTIDE REPEAT-CONTAINING PROTEIN"/>
    <property type="match status" value="1"/>
</dbReference>
<dbReference type="GO" id="GO:0009451">
    <property type="term" value="P:RNA modification"/>
    <property type="evidence" value="ECO:0007669"/>
    <property type="project" value="InterPro"/>
</dbReference>
<dbReference type="HOGENOM" id="CLU_2443774_0_0_1"/>
<dbReference type="GO" id="GO:0003723">
    <property type="term" value="F:RNA binding"/>
    <property type="evidence" value="ECO:0007669"/>
    <property type="project" value="InterPro"/>
</dbReference>
<keyword evidence="2" id="KW-1185">Reference proteome</keyword>
<reference evidence="2" key="1">
    <citation type="journal article" date="2013" name="Science">
        <title>The Amborella genome and the evolution of flowering plants.</title>
        <authorList>
            <consortium name="Amborella Genome Project"/>
        </authorList>
    </citation>
    <scope>NUCLEOTIDE SEQUENCE [LARGE SCALE GENOMIC DNA]</scope>
</reference>